<accession>A4C3B3</accession>
<sequence>MKEQNGKMALSNINRTNKENTLATALFTTNKLKNDNITKAQAQPRYFLARGFRLKF</sequence>
<dbReference type="HOGENOM" id="CLU_3010962_0_0_6"/>
<keyword evidence="2" id="KW-1185">Reference proteome</keyword>
<evidence type="ECO:0000313" key="2">
    <source>
        <dbReference type="Proteomes" id="UP000006201"/>
    </source>
</evidence>
<protein>
    <submittedName>
        <fullName evidence="1">Uncharacterized protein</fullName>
    </submittedName>
</protein>
<dbReference type="EMBL" id="AAOH01000001">
    <property type="protein sequence ID" value="EAR30045.1"/>
    <property type="molecule type" value="Genomic_DNA"/>
</dbReference>
<name>A4C3B3_9GAMM</name>
<reference evidence="1 2" key="1">
    <citation type="submission" date="2006-02" db="EMBL/GenBank/DDBJ databases">
        <authorList>
            <person name="Moran M.A."/>
            <person name="Kjelleberg S."/>
            <person name="Egan S."/>
            <person name="Saunders N."/>
            <person name="Thomas T."/>
            <person name="Ferriera S."/>
            <person name="Johnson J."/>
            <person name="Kravitz S."/>
            <person name="Halpern A."/>
            <person name="Remington K."/>
            <person name="Beeson K."/>
            <person name="Tran B."/>
            <person name="Rogers Y.-H."/>
            <person name="Friedman R."/>
            <person name="Venter J.C."/>
        </authorList>
    </citation>
    <scope>NUCLEOTIDE SEQUENCE [LARGE SCALE GENOMIC DNA]</scope>
    <source>
        <strain evidence="1 2">D2</strain>
    </source>
</reference>
<comment type="caution">
    <text evidence="1">The sequence shown here is derived from an EMBL/GenBank/DDBJ whole genome shotgun (WGS) entry which is preliminary data.</text>
</comment>
<proteinExistence type="predicted"/>
<organism evidence="1 2">
    <name type="scientific">Pseudoalteromonas tunicata D2</name>
    <dbReference type="NCBI Taxonomy" id="87626"/>
    <lineage>
        <taxon>Bacteria</taxon>
        <taxon>Pseudomonadati</taxon>
        <taxon>Pseudomonadota</taxon>
        <taxon>Gammaproteobacteria</taxon>
        <taxon>Alteromonadales</taxon>
        <taxon>Pseudoalteromonadaceae</taxon>
        <taxon>Pseudoalteromonas</taxon>
    </lineage>
</organism>
<dbReference type="STRING" id="87626.PTD2_00711"/>
<dbReference type="AlphaFoldDB" id="A4C3B3"/>
<dbReference type="Proteomes" id="UP000006201">
    <property type="component" value="Unassembled WGS sequence"/>
</dbReference>
<evidence type="ECO:0000313" key="1">
    <source>
        <dbReference type="EMBL" id="EAR30045.1"/>
    </source>
</evidence>
<gene>
    <name evidence="1" type="ORF">PTD2_00711</name>
</gene>